<sequence>MLRVFNVWIYGITQILMKMYNAEDPVVMIGIGALILKMVVTYPVLALCGRGAVDGLYSEIFRLSAADFIRGERRRRIIIVTLWFCSSLLIALNTSSIGTVIHALGAVSAANVFIYPGICLMKVTLQTDPSMKRTKATSL</sequence>
<feature type="transmembrane region" description="Helical" evidence="5">
    <location>
        <begin position="26"/>
        <end position="48"/>
    </location>
</feature>
<evidence type="ECO:0000256" key="1">
    <source>
        <dbReference type="ARBA" id="ARBA00004370"/>
    </source>
</evidence>
<evidence type="ECO:0000256" key="3">
    <source>
        <dbReference type="ARBA" id="ARBA00022989"/>
    </source>
</evidence>
<keyword evidence="2 5" id="KW-0812">Transmembrane</keyword>
<dbReference type="EMBL" id="BMAV01013330">
    <property type="protein sequence ID" value="GFY60887.1"/>
    <property type="molecule type" value="Genomic_DNA"/>
</dbReference>
<dbReference type="Proteomes" id="UP000886998">
    <property type="component" value="Unassembled WGS sequence"/>
</dbReference>
<feature type="transmembrane region" description="Helical" evidence="5">
    <location>
        <begin position="77"/>
        <end position="94"/>
    </location>
</feature>
<keyword evidence="8" id="KW-1185">Reference proteome</keyword>
<feature type="transmembrane region" description="Helical" evidence="5">
    <location>
        <begin position="100"/>
        <end position="125"/>
    </location>
</feature>
<reference evidence="7" key="1">
    <citation type="submission" date="2020-08" db="EMBL/GenBank/DDBJ databases">
        <title>Multicomponent nature underlies the extraordinary mechanical properties of spider dragline silk.</title>
        <authorList>
            <person name="Kono N."/>
            <person name="Nakamura H."/>
            <person name="Mori M."/>
            <person name="Yoshida Y."/>
            <person name="Ohtoshi R."/>
            <person name="Malay A.D."/>
            <person name="Moran D.A.P."/>
            <person name="Tomita M."/>
            <person name="Numata K."/>
            <person name="Arakawa K."/>
        </authorList>
    </citation>
    <scope>NUCLEOTIDE SEQUENCE</scope>
</reference>
<evidence type="ECO:0000313" key="8">
    <source>
        <dbReference type="Proteomes" id="UP000886998"/>
    </source>
</evidence>
<dbReference type="GO" id="GO:0016020">
    <property type="term" value="C:membrane"/>
    <property type="evidence" value="ECO:0007669"/>
    <property type="project" value="UniProtKB-SubCell"/>
</dbReference>
<organism evidence="7 8">
    <name type="scientific">Trichonephila inaurata madagascariensis</name>
    <dbReference type="NCBI Taxonomy" id="2747483"/>
    <lineage>
        <taxon>Eukaryota</taxon>
        <taxon>Metazoa</taxon>
        <taxon>Ecdysozoa</taxon>
        <taxon>Arthropoda</taxon>
        <taxon>Chelicerata</taxon>
        <taxon>Arachnida</taxon>
        <taxon>Araneae</taxon>
        <taxon>Araneomorphae</taxon>
        <taxon>Entelegynae</taxon>
        <taxon>Araneoidea</taxon>
        <taxon>Nephilidae</taxon>
        <taxon>Trichonephila</taxon>
        <taxon>Trichonephila inaurata</taxon>
    </lineage>
</organism>
<gene>
    <name evidence="7" type="ORF">TNIN_8101</name>
</gene>
<evidence type="ECO:0000256" key="2">
    <source>
        <dbReference type="ARBA" id="ARBA00022692"/>
    </source>
</evidence>
<name>A0A8X7CC39_9ARAC</name>
<dbReference type="OrthoDB" id="6428543at2759"/>
<evidence type="ECO:0000256" key="5">
    <source>
        <dbReference type="SAM" id="Phobius"/>
    </source>
</evidence>
<comment type="subcellular location">
    <subcellularLocation>
        <location evidence="1">Membrane</location>
    </subcellularLocation>
</comment>
<proteinExistence type="predicted"/>
<protein>
    <recommendedName>
        <fullName evidence="6">Amino acid transporter transmembrane domain-containing protein</fullName>
    </recommendedName>
</protein>
<feature type="domain" description="Amino acid transporter transmembrane" evidence="6">
    <location>
        <begin position="14"/>
        <end position="133"/>
    </location>
</feature>
<keyword evidence="3 5" id="KW-1133">Transmembrane helix</keyword>
<dbReference type="Pfam" id="PF01490">
    <property type="entry name" value="Aa_trans"/>
    <property type="match status" value="1"/>
</dbReference>
<evidence type="ECO:0000256" key="4">
    <source>
        <dbReference type="ARBA" id="ARBA00023136"/>
    </source>
</evidence>
<dbReference type="AlphaFoldDB" id="A0A8X7CC39"/>
<comment type="caution">
    <text evidence="7">The sequence shown here is derived from an EMBL/GenBank/DDBJ whole genome shotgun (WGS) entry which is preliminary data.</text>
</comment>
<dbReference type="InterPro" id="IPR013057">
    <property type="entry name" value="AA_transpt_TM"/>
</dbReference>
<accession>A0A8X7CC39</accession>
<evidence type="ECO:0000259" key="6">
    <source>
        <dbReference type="Pfam" id="PF01490"/>
    </source>
</evidence>
<evidence type="ECO:0000313" key="7">
    <source>
        <dbReference type="EMBL" id="GFY60887.1"/>
    </source>
</evidence>
<keyword evidence="4 5" id="KW-0472">Membrane</keyword>